<comment type="caution">
    <text evidence="3">The sequence shown here is derived from an EMBL/GenBank/DDBJ whole genome shotgun (WGS) entry which is preliminary data.</text>
</comment>
<dbReference type="CDD" id="cd24054">
    <property type="entry name" value="ASKHA_NBD_AaPPX-GppA_MtPPX2-like"/>
    <property type="match status" value="1"/>
</dbReference>
<evidence type="ECO:0000256" key="1">
    <source>
        <dbReference type="ARBA" id="ARBA00007125"/>
    </source>
</evidence>
<gene>
    <name evidence="3" type="ORF">GH808_03975</name>
</gene>
<accession>A0ABR6WSN4</accession>
<dbReference type="InterPro" id="IPR003695">
    <property type="entry name" value="Ppx_GppA_N"/>
</dbReference>
<dbReference type="EMBL" id="WJBC01000004">
    <property type="protein sequence ID" value="MBC3803589.1"/>
    <property type="molecule type" value="Genomic_DNA"/>
</dbReference>
<protein>
    <submittedName>
        <fullName evidence="3">Ppx/GppA family phosphatase</fullName>
    </submittedName>
</protein>
<comment type="similarity">
    <text evidence="1">Belongs to the GppA/Ppx family.</text>
</comment>
<feature type="domain" description="Ppx/GppA phosphatase N-terminal" evidence="2">
    <location>
        <begin position="34"/>
        <end position="316"/>
    </location>
</feature>
<keyword evidence="4" id="KW-1185">Reference proteome</keyword>
<reference evidence="3 4" key="1">
    <citation type="journal article" date="2020" name="mSystems">
        <title>Defining Genomic and Predicted Metabolic Features of the Acetobacterium Genus.</title>
        <authorList>
            <person name="Ross D.E."/>
            <person name="Marshall C.W."/>
            <person name="Gulliver D."/>
            <person name="May H.D."/>
            <person name="Norman R.S."/>
        </authorList>
    </citation>
    <scope>NUCLEOTIDE SEQUENCE [LARGE SCALE GENOMIC DNA]</scope>
    <source>
        <strain evidence="3 4">DSM 8238</strain>
    </source>
</reference>
<dbReference type="Gene3D" id="3.30.420.150">
    <property type="entry name" value="Exopolyphosphatase. Domain 2"/>
    <property type="match status" value="1"/>
</dbReference>
<evidence type="ECO:0000259" key="2">
    <source>
        <dbReference type="Pfam" id="PF02541"/>
    </source>
</evidence>
<dbReference type="PANTHER" id="PTHR30005:SF0">
    <property type="entry name" value="RETROGRADE REGULATION PROTEIN 2"/>
    <property type="match status" value="1"/>
</dbReference>
<name>A0ABR6WSN4_9FIRM</name>
<proteinExistence type="inferred from homology"/>
<dbReference type="Pfam" id="PF02541">
    <property type="entry name" value="Ppx-GppA"/>
    <property type="match status" value="1"/>
</dbReference>
<evidence type="ECO:0000313" key="4">
    <source>
        <dbReference type="Proteomes" id="UP000603234"/>
    </source>
</evidence>
<dbReference type="InterPro" id="IPR050273">
    <property type="entry name" value="GppA/Ppx_hydrolase"/>
</dbReference>
<dbReference type="PANTHER" id="PTHR30005">
    <property type="entry name" value="EXOPOLYPHOSPHATASE"/>
    <property type="match status" value="1"/>
</dbReference>
<dbReference type="Gene3D" id="3.30.420.40">
    <property type="match status" value="1"/>
</dbReference>
<sequence>MGIQLNDNNAELKPKNEKQHMAVIDIGTNSTRMLIFRDDDGQLIRVNKSVRYTRMGQDVNKTGHLHPDAQKRNYEALEEFKSIAEDYAVKGFYLFGTSAMRDAQNAEDYVAFIKEKLGFDIEIIAGEEEAELGFVGVSQCFDEKILIFDIGGGSTELIYGEKNEIKKMMSINLGCVRCTEEYLISDPPTLQELERLNERIYSEFQQRTENFLPKKPYKLIGIGGTATSLSTIKQELKTYDSEMVHKSMITKAELEAMIDKLAGQTIQERKTIVGLEAKRADIILAGALLLLNILKITGEDSFMVCDYDNLEGAAYRHFMAKKNNV</sequence>
<dbReference type="SUPFAM" id="SSF53067">
    <property type="entry name" value="Actin-like ATPase domain"/>
    <property type="match status" value="2"/>
</dbReference>
<dbReference type="InterPro" id="IPR043129">
    <property type="entry name" value="ATPase_NBD"/>
</dbReference>
<evidence type="ECO:0000313" key="3">
    <source>
        <dbReference type="EMBL" id="MBC3803589.1"/>
    </source>
</evidence>
<dbReference type="RefSeq" id="WP_186841502.1">
    <property type="nucleotide sequence ID" value="NZ_WJBC01000004.1"/>
</dbReference>
<organism evidence="3 4">
    <name type="scientific">Acetobacterium fimetarium</name>
    <dbReference type="NCBI Taxonomy" id="52691"/>
    <lineage>
        <taxon>Bacteria</taxon>
        <taxon>Bacillati</taxon>
        <taxon>Bacillota</taxon>
        <taxon>Clostridia</taxon>
        <taxon>Eubacteriales</taxon>
        <taxon>Eubacteriaceae</taxon>
        <taxon>Acetobacterium</taxon>
    </lineage>
</organism>
<dbReference type="Proteomes" id="UP000603234">
    <property type="component" value="Unassembled WGS sequence"/>
</dbReference>